<protein>
    <submittedName>
        <fullName evidence="1">Uncharacterized protein</fullName>
    </submittedName>
</protein>
<dbReference type="EMBL" id="GBXM01097868">
    <property type="protein sequence ID" value="JAH10709.1"/>
    <property type="molecule type" value="Transcribed_RNA"/>
</dbReference>
<sequence length="21" mass="2515">MDRKQLTFPEAQYEQLTPCCL</sequence>
<organism evidence="1">
    <name type="scientific">Anguilla anguilla</name>
    <name type="common">European freshwater eel</name>
    <name type="synonym">Muraena anguilla</name>
    <dbReference type="NCBI Taxonomy" id="7936"/>
    <lineage>
        <taxon>Eukaryota</taxon>
        <taxon>Metazoa</taxon>
        <taxon>Chordata</taxon>
        <taxon>Craniata</taxon>
        <taxon>Vertebrata</taxon>
        <taxon>Euteleostomi</taxon>
        <taxon>Actinopterygii</taxon>
        <taxon>Neopterygii</taxon>
        <taxon>Teleostei</taxon>
        <taxon>Anguilliformes</taxon>
        <taxon>Anguillidae</taxon>
        <taxon>Anguilla</taxon>
    </lineage>
</organism>
<reference evidence="1" key="1">
    <citation type="submission" date="2014-11" db="EMBL/GenBank/DDBJ databases">
        <authorList>
            <person name="Amaro Gonzalez C."/>
        </authorList>
    </citation>
    <scope>NUCLEOTIDE SEQUENCE</scope>
</reference>
<reference evidence="1" key="2">
    <citation type="journal article" date="2015" name="Fish Shellfish Immunol.">
        <title>Early steps in the European eel (Anguilla anguilla)-Vibrio vulnificus interaction in the gills: Role of the RtxA13 toxin.</title>
        <authorList>
            <person name="Callol A."/>
            <person name="Pajuelo D."/>
            <person name="Ebbesson L."/>
            <person name="Teles M."/>
            <person name="MacKenzie S."/>
            <person name="Amaro C."/>
        </authorList>
    </citation>
    <scope>NUCLEOTIDE SEQUENCE</scope>
</reference>
<proteinExistence type="predicted"/>
<name>A0A0E9Q1R7_ANGAN</name>
<accession>A0A0E9Q1R7</accession>
<dbReference type="AlphaFoldDB" id="A0A0E9Q1R7"/>
<evidence type="ECO:0000313" key="1">
    <source>
        <dbReference type="EMBL" id="JAH10709.1"/>
    </source>
</evidence>